<name>A0A3M6URG9_POCDA</name>
<dbReference type="Gene3D" id="1.10.533.10">
    <property type="entry name" value="Death Domain, Fas"/>
    <property type="match status" value="1"/>
</dbReference>
<evidence type="ECO:0000313" key="3">
    <source>
        <dbReference type="Proteomes" id="UP000275408"/>
    </source>
</evidence>
<dbReference type="Proteomes" id="UP000275408">
    <property type="component" value="Unassembled WGS sequence"/>
</dbReference>
<organism evidence="2 3">
    <name type="scientific">Pocillopora damicornis</name>
    <name type="common">Cauliflower coral</name>
    <name type="synonym">Millepora damicornis</name>
    <dbReference type="NCBI Taxonomy" id="46731"/>
    <lineage>
        <taxon>Eukaryota</taxon>
        <taxon>Metazoa</taxon>
        <taxon>Cnidaria</taxon>
        <taxon>Anthozoa</taxon>
        <taxon>Hexacorallia</taxon>
        <taxon>Scleractinia</taxon>
        <taxon>Astrocoeniina</taxon>
        <taxon>Pocilloporidae</taxon>
        <taxon>Pocillopora</taxon>
    </lineage>
</organism>
<dbReference type="InterPro" id="IPR011029">
    <property type="entry name" value="DEATH-like_dom_sf"/>
</dbReference>
<accession>A0A3M6URG9</accession>
<reference evidence="2 3" key="1">
    <citation type="journal article" date="2018" name="Sci. Rep.">
        <title>Comparative analysis of the Pocillopora damicornis genome highlights role of immune system in coral evolution.</title>
        <authorList>
            <person name="Cunning R."/>
            <person name="Bay R.A."/>
            <person name="Gillette P."/>
            <person name="Baker A.C."/>
            <person name="Traylor-Knowles N."/>
        </authorList>
    </citation>
    <scope>NUCLEOTIDE SEQUENCE [LARGE SCALE GENOMIC DNA]</scope>
    <source>
        <strain evidence="2">RSMAS</strain>
        <tissue evidence="2">Whole animal</tissue>
    </source>
</reference>
<feature type="compositionally biased region" description="Basic and acidic residues" evidence="1">
    <location>
        <begin position="61"/>
        <end position="75"/>
    </location>
</feature>
<feature type="compositionally biased region" description="Polar residues" evidence="1">
    <location>
        <begin position="46"/>
        <end position="60"/>
    </location>
</feature>
<keyword evidence="3" id="KW-1185">Reference proteome</keyword>
<dbReference type="EMBL" id="RCHS01000878">
    <property type="protein sequence ID" value="RMX56252.1"/>
    <property type="molecule type" value="Genomic_DNA"/>
</dbReference>
<sequence length="141" mass="16656">MKETHKQPRNRILKLQATVEVQTVNWYKQQIEKQREKDQGMEFRNLTDQLSNMHPVSNNKLEVDMRKKKTRDGERGTTPPRVPEPTDCITENVITVLPYKVWRELIIKLDPLRQLGGDYKDLASEIGYDMEKILYFQLGKI</sequence>
<evidence type="ECO:0000313" key="2">
    <source>
        <dbReference type="EMBL" id="RMX56252.1"/>
    </source>
</evidence>
<protein>
    <recommendedName>
        <fullName evidence="4">Death domain-containing protein</fullName>
    </recommendedName>
</protein>
<proteinExistence type="predicted"/>
<comment type="caution">
    <text evidence="2">The sequence shown here is derived from an EMBL/GenBank/DDBJ whole genome shotgun (WGS) entry which is preliminary data.</text>
</comment>
<dbReference type="AlphaFoldDB" id="A0A3M6URG9"/>
<feature type="region of interest" description="Disordered" evidence="1">
    <location>
        <begin position="46"/>
        <end position="86"/>
    </location>
</feature>
<gene>
    <name evidence="2" type="ORF">pdam_00011672</name>
</gene>
<evidence type="ECO:0008006" key="4">
    <source>
        <dbReference type="Google" id="ProtNLM"/>
    </source>
</evidence>
<evidence type="ECO:0000256" key="1">
    <source>
        <dbReference type="SAM" id="MobiDB-lite"/>
    </source>
</evidence>